<keyword evidence="2" id="KW-1185">Reference proteome</keyword>
<proteinExistence type="predicted"/>
<feature type="non-terminal residue" evidence="1">
    <location>
        <position position="1"/>
    </location>
</feature>
<evidence type="ECO:0000313" key="1">
    <source>
        <dbReference type="EMBL" id="KAK4242973.1"/>
    </source>
</evidence>
<name>A0AAN7HIB0_9PEZI</name>
<sequence>EYKDRGHLKALYYKDIQLMVICYPETGEDILAMSIRLIYYKGVDNKPKPYIIIFYDEPLSDYPLKGFTEGRVDRVCRFGEAKGFTTTECLS</sequence>
<dbReference type="Proteomes" id="UP001303647">
    <property type="component" value="Unassembled WGS sequence"/>
</dbReference>
<accession>A0AAN7HIB0</accession>
<evidence type="ECO:0000313" key="2">
    <source>
        <dbReference type="Proteomes" id="UP001303647"/>
    </source>
</evidence>
<reference evidence="1" key="1">
    <citation type="journal article" date="2023" name="Mol. Phylogenet. Evol.">
        <title>Genome-scale phylogeny and comparative genomics of the fungal order Sordariales.</title>
        <authorList>
            <person name="Hensen N."/>
            <person name="Bonometti L."/>
            <person name="Westerberg I."/>
            <person name="Brannstrom I.O."/>
            <person name="Guillou S."/>
            <person name="Cros-Aarteil S."/>
            <person name="Calhoun S."/>
            <person name="Haridas S."/>
            <person name="Kuo A."/>
            <person name="Mondo S."/>
            <person name="Pangilinan J."/>
            <person name="Riley R."/>
            <person name="LaButti K."/>
            <person name="Andreopoulos B."/>
            <person name="Lipzen A."/>
            <person name="Chen C."/>
            <person name="Yan M."/>
            <person name="Daum C."/>
            <person name="Ng V."/>
            <person name="Clum A."/>
            <person name="Steindorff A."/>
            <person name="Ohm R.A."/>
            <person name="Martin F."/>
            <person name="Silar P."/>
            <person name="Natvig D.O."/>
            <person name="Lalanne C."/>
            <person name="Gautier V."/>
            <person name="Ament-Velasquez S.L."/>
            <person name="Kruys A."/>
            <person name="Hutchinson M.I."/>
            <person name="Powell A.J."/>
            <person name="Barry K."/>
            <person name="Miller A.N."/>
            <person name="Grigoriev I.V."/>
            <person name="Debuchy R."/>
            <person name="Gladieux P."/>
            <person name="Hiltunen Thoren M."/>
            <person name="Johannesson H."/>
        </authorList>
    </citation>
    <scope>NUCLEOTIDE SEQUENCE</scope>
    <source>
        <strain evidence="1">CBS 359.72</strain>
    </source>
</reference>
<dbReference type="EMBL" id="MU857955">
    <property type="protein sequence ID" value="KAK4242973.1"/>
    <property type="molecule type" value="Genomic_DNA"/>
</dbReference>
<organism evidence="1 2">
    <name type="scientific">Corynascus novoguineensis</name>
    <dbReference type="NCBI Taxonomy" id="1126955"/>
    <lineage>
        <taxon>Eukaryota</taxon>
        <taxon>Fungi</taxon>
        <taxon>Dikarya</taxon>
        <taxon>Ascomycota</taxon>
        <taxon>Pezizomycotina</taxon>
        <taxon>Sordariomycetes</taxon>
        <taxon>Sordariomycetidae</taxon>
        <taxon>Sordariales</taxon>
        <taxon>Chaetomiaceae</taxon>
        <taxon>Corynascus</taxon>
    </lineage>
</organism>
<dbReference type="AlphaFoldDB" id="A0AAN7HIB0"/>
<protein>
    <submittedName>
        <fullName evidence="1">Uncharacterized protein</fullName>
    </submittedName>
</protein>
<reference evidence="1" key="2">
    <citation type="submission" date="2023-05" db="EMBL/GenBank/DDBJ databases">
        <authorList>
            <consortium name="Lawrence Berkeley National Laboratory"/>
            <person name="Steindorff A."/>
            <person name="Hensen N."/>
            <person name="Bonometti L."/>
            <person name="Westerberg I."/>
            <person name="Brannstrom I.O."/>
            <person name="Guillou S."/>
            <person name="Cros-Aarteil S."/>
            <person name="Calhoun S."/>
            <person name="Haridas S."/>
            <person name="Kuo A."/>
            <person name="Mondo S."/>
            <person name="Pangilinan J."/>
            <person name="Riley R."/>
            <person name="Labutti K."/>
            <person name="Andreopoulos B."/>
            <person name="Lipzen A."/>
            <person name="Chen C."/>
            <person name="Yanf M."/>
            <person name="Daum C."/>
            <person name="Ng V."/>
            <person name="Clum A."/>
            <person name="Ohm R."/>
            <person name="Martin F."/>
            <person name="Silar P."/>
            <person name="Natvig D."/>
            <person name="Lalanne C."/>
            <person name="Gautier V."/>
            <person name="Ament-Velasquez S.L."/>
            <person name="Kruys A."/>
            <person name="Hutchinson M.I."/>
            <person name="Powell A.J."/>
            <person name="Barry K."/>
            <person name="Miller A.N."/>
            <person name="Grigoriev I.V."/>
            <person name="Debuchy R."/>
            <person name="Gladieux P."/>
            <person name="Thoren M.H."/>
            <person name="Johannesson H."/>
        </authorList>
    </citation>
    <scope>NUCLEOTIDE SEQUENCE</scope>
    <source>
        <strain evidence="1">CBS 359.72</strain>
    </source>
</reference>
<comment type="caution">
    <text evidence="1">The sequence shown here is derived from an EMBL/GenBank/DDBJ whole genome shotgun (WGS) entry which is preliminary data.</text>
</comment>
<gene>
    <name evidence="1" type="ORF">C7999DRAFT_18589</name>
</gene>